<keyword evidence="1" id="KW-0106">Calcium</keyword>
<organism evidence="6 7">
    <name type="scientific">Chrysophaeum taylorii</name>
    <dbReference type="NCBI Taxonomy" id="2483200"/>
    <lineage>
        <taxon>Eukaryota</taxon>
        <taxon>Sar</taxon>
        <taxon>Stramenopiles</taxon>
        <taxon>Ochrophyta</taxon>
        <taxon>Pelagophyceae</taxon>
        <taxon>Pelagomonadales</taxon>
        <taxon>Pelagomonadaceae</taxon>
        <taxon>Chrysophaeum</taxon>
    </lineage>
</organism>
<proteinExistence type="predicted"/>
<comment type="caution">
    <text evidence="6">The sequence shown here is derived from an EMBL/GenBank/DDBJ whole genome shotgun (WGS) entry which is preliminary data.</text>
</comment>
<dbReference type="PROSITE" id="PS50222">
    <property type="entry name" value="EF_HAND_2"/>
    <property type="match status" value="1"/>
</dbReference>
<feature type="chain" id="PRO_5041977293" description="EF-hand domain-containing protein" evidence="4">
    <location>
        <begin position="20"/>
        <end position="246"/>
    </location>
</feature>
<dbReference type="EMBL" id="JAQMWT010000558">
    <property type="protein sequence ID" value="KAJ8599489.1"/>
    <property type="molecule type" value="Genomic_DNA"/>
</dbReference>
<dbReference type="AlphaFoldDB" id="A0AAD7XIK7"/>
<dbReference type="PROSITE" id="PS00018">
    <property type="entry name" value="EF_HAND_1"/>
    <property type="match status" value="2"/>
</dbReference>
<feature type="region of interest" description="Disordered" evidence="3">
    <location>
        <begin position="197"/>
        <end position="237"/>
    </location>
</feature>
<evidence type="ECO:0000256" key="3">
    <source>
        <dbReference type="SAM" id="MobiDB-lite"/>
    </source>
</evidence>
<evidence type="ECO:0000256" key="4">
    <source>
        <dbReference type="SAM" id="SignalP"/>
    </source>
</evidence>
<dbReference type="InterPro" id="IPR002048">
    <property type="entry name" value="EF_hand_dom"/>
</dbReference>
<feature type="domain" description="EF-hand" evidence="5">
    <location>
        <begin position="173"/>
        <end position="199"/>
    </location>
</feature>
<feature type="compositionally biased region" description="Basic residues" evidence="3">
    <location>
        <begin position="210"/>
        <end position="220"/>
    </location>
</feature>
<feature type="coiled-coil region" evidence="2">
    <location>
        <begin position="99"/>
        <end position="126"/>
    </location>
</feature>
<name>A0AAD7XIK7_9STRA</name>
<protein>
    <recommendedName>
        <fullName evidence="5">EF-hand domain-containing protein</fullName>
    </recommendedName>
</protein>
<keyword evidence="4" id="KW-0732">Signal</keyword>
<sequence>MKGGGIKVVVVVLVCGVAAQDPLAGDSSYYSEGPRPMRPPNLSWPPAPRHQWFRGLCYVATGAGVMKLVDVARERRLRRTIEKDISTMRTALDFKRIETQQLSYKVQQLEYQIRDLQQALYESEAEALQRDYDEFKAPDLDDDDVISAAEFKSYIKNYMKAYPQIPEDEYPTFEDFDTNGDGVVTFKEWQHYLQQQHKNAKDASSSSSSSKKKGSSKASKKAMAGLAEQSATSQSFQTLYEKLRSI</sequence>
<dbReference type="Proteomes" id="UP001230188">
    <property type="component" value="Unassembled WGS sequence"/>
</dbReference>
<gene>
    <name evidence="6" type="ORF">CTAYLR_010433</name>
</gene>
<evidence type="ECO:0000256" key="1">
    <source>
        <dbReference type="ARBA" id="ARBA00022837"/>
    </source>
</evidence>
<dbReference type="InterPro" id="IPR018247">
    <property type="entry name" value="EF_Hand_1_Ca_BS"/>
</dbReference>
<accession>A0AAD7XIK7</accession>
<dbReference type="InterPro" id="IPR011992">
    <property type="entry name" value="EF-hand-dom_pair"/>
</dbReference>
<dbReference type="Pfam" id="PF13499">
    <property type="entry name" value="EF-hand_7"/>
    <property type="match status" value="1"/>
</dbReference>
<feature type="signal peptide" evidence="4">
    <location>
        <begin position="1"/>
        <end position="19"/>
    </location>
</feature>
<dbReference type="Gene3D" id="1.10.238.10">
    <property type="entry name" value="EF-hand"/>
    <property type="match status" value="1"/>
</dbReference>
<keyword evidence="2" id="KW-0175">Coiled coil</keyword>
<keyword evidence="7" id="KW-1185">Reference proteome</keyword>
<evidence type="ECO:0000259" key="5">
    <source>
        <dbReference type="PROSITE" id="PS50222"/>
    </source>
</evidence>
<reference evidence="6" key="1">
    <citation type="submission" date="2023-01" db="EMBL/GenBank/DDBJ databases">
        <title>Metagenome sequencing of chrysophaentin producing Chrysophaeum taylorii.</title>
        <authorList>
            <person name="Davison J."/>
            <person name="Bewley C."/>
        </authorList>
    </citation>
    <scope>NUCLEOTIDE SEQUENCE</scope>
    <source>
        <strain evidence="6">NIES-1699</strain>
    </source>
</reference>
<dbReference type="GO" id="GO:0005509">
    <property type="term" value="F:calcium ion binding"/>
    <property type="evidence" value="ECO:0007669"/>
    <property type="project" value="InterPro"/>
</dbReference>
<dbReference type="SUPFAM" id="SSF47473">
    <property type="entry name" value="EF-hand"/>
    <property type="match status" value="1"/>
</dbReference>
<evidence type="ECO:0000256" key="2">
    <source>
        <dbReference type="SAM" id="Coils"/>
    </source>
</evidence>
<evidence type="ECO:0000313" key="7">
    <source>
        <dbReference type="Proteomes" id="UP001230188"/>
    </source>
</evidence>
<evidence type="ECO:0000313" key="6">
    <source>
        <dbReference type="EMBL" id="KAJ8599489.1"/>
    </source>
</evidence>
<dbReference type="CDD" id="cd00051">
    <property type="entry name" value="EFh"/>
    <property type="match status" value="1"/>
</dbReference>